<dbReference type="GO" id="GO:0000245">
    <property type="term" value="P:spliceosomal complex assembly"/>
    <property type="evidence" value="ECO:0007669"/>
    <property type="project" value="InterPro"/>
</dbReference>
<dbReference type="OMA" id="LEHETHH"/>
<dbReference type="GO" id="GO:0003729">
    <property type="term" value="F:mRNA binding"/>
    <property type="evidence" value="ECO:0007669"/>
    <property type="project" value="InterPro"/>
</dbReference>
<feature type="region of interest" description="Disordered" evidence="1">
    <location>
        <begin position="147"/>
        <end position="211"/>
    </location>
</feature>
<reference evidence="2" key="1">
    <citation type="journal article" date="2008" name="BMC Genomics">
        <title>A conifer genomics resource of 200,000 spruce (Picea spp.) ESTs and 6,464 high-quality, sequence-finished full-length cDNAs for Sitka spruce (Picea sitchensis).</title>
        <authorList>
            <person name="Ralph S.G."/>
            <person name="Chun H.J."/>
            <person name="Kolosova N."/>
            <person name="Cooper D."/>
            <person name="Oddy C."/>
            <person name="Ritland C.E."/>
            <person name="Kirkpatrick R."/>
            <person name="Moore R."/>
            <person name="Barber S."/>
            <person name="Holt R.A."/>
            <person name="Jones S.J."/>
            <person name="Marra M.A."/>
            <person name="Douglas C.J."/>
            <person name="Ritland K."/>
            <person name="Bohlmann J."/>
        </authorList>
    </citation>
    <scope>NUCLEOTIDE SEQUENCE</scope>
    <source>
        <tissue evidence="2">Bark</tissue>
    </source>
</reference>
<feature type="compositionally biased region" description="Basic residues" evidence="1">
    <location>
        <begin position="191"/>
        <end position="204"/>
    </location>
</feature>
<name>A9P2H5_PICSI</name>
<dbReference type="InterPro" id="IPR038737">
    <property type="entry name" value="SF3b_su1-like"/>
</dbReference>
<dbReference type="EMBL" id="EF087853">
    <property type="protein sequence ID" value="ABK27086.1"/>
    <property type="molecule type" value="mRNA"/>
</dbReference>
<proteinExistence type="evidence at transcript level"/>
<feature type="compositionally biased region" description="Basic and acidic residues" evidence="1">
    <location>
        <begin position="147"/>
        <end position="190"/>
    </location>
</feature>
<sequence length="211" mass="25156">MDPQFDTDIYGPHEKFEGYNAFIPTEEEEEEDKEQHPQVHSHRRDLVKKMSSYTAPKHLISELQAFHGKEDEEGDKNGQINKAFGKRERIIDRENDYRRRRLNRKLSPPRHDPFAADDRSPGADVSTYADVMREQALIRLEHETHHLISQKRKQEDFDFREKQSDAKFRSHENKSDEILDVKEIKYSQDKRRTHSSRRRHKLPHPSKDKCS</sequence>
<accession>A9P2H5</accession>
<evidence type="ECO:0000256" key="1">
    <source>
        <dbReference type="SAM" id="MobiDB-lite"/>
    </source>
</evidence>
<feature type="compositionally biased region" description="Basic and acidic residues" evidence="1">
    <location>
        <begin position="85"/>
        <end position="97"/>
    </location>
</feature>
<protein>
    <submittedName>
        <fullName evidence="2">Uncharacterized protein</fullName>
    </submittedName>
</protein>
<dbReference type="AlphaFoldDB" id="A9P2H5"/>
<feature type="compositionally biased region" description="Basic and acidic residues" evidence="1">
    <location>
        <begin position="109"/>
        <end position="121"/>
    </location>
</feature>
<organism evidence="2">
    <name type="scientific">Picea sitchensis</name>
    <name type="common">Sitka spruce</name>
    <name type="synonym">Pinus sitchensis</name>
    <dbReference type="NCBI Taxonomy" id="3332"/>
    <lineage>
        <taxon>Eukaryota</taxon>
        <taxon>Viridiplantae</taxon>
        <taxon>Streptophyta</taxon>
        <taxon>Embryophyta</taxon>
        <taxon>Tracheophyta</taxon>
        <taxon>Spermatophyta</taxon>
        <taxon>Pinopsida</taxon>
        <taxon>Pinidae</taxon>
        <taxon>Conifers I</taxon>
        <taxon>Pinales</taxon>
        <taxon>Pinaceae</taxon>
        <taxon>Picea</taxon>
    </lineage>
</organism>
<feature type="region of interest" description="Disordered" evidence="1">
    <location>
        <begin position="67"/>
        <end position="125"/>
    </location>
</feature>
<evidence type="ECO:0000313" key="2">
    <source>
        <dbReference type="EMBL" id="ABK27086.1"/>
    </source>
</evidence>
<dbReference type="PANTHER" id="PTHR12097">
    <property type="entry name" value="SPLICING FACTOR 3B, SUBUNIT 1-RELATED"/>
    <property type="match status" value="1"/>
</dbReference>
<feature type="compositionally biased region" description="Basic residues" evidence="1">
    <location>
        <begin position="98"/>
        <end position="108"/>
    </location>
</feature>
<feature type="region of interest" description="Disordered" evidence="1">
    <location>
        <begin position="23"/>
        <end position="45"/>
    </location>
</feature>